<evidence type="ECO:0000313" key="3">
    <source>
        <dbReference type="Proteomes" id="UP001173223"/>
    </source>
</evidence>
<accession>A0AAW6WJ21</accession>
<reference evidence="2" key="1">
    <citation type="journal article" date="2022" name="Gene">
        <title>A genome-led study on the pathogenesis of Fusobacterium necrophorum infections.</title>
        <authorList>
            <person name="Thapa G."/>
            <person name="Jayal A."/>
            <person name="Sikazwe E."/>
            <person name="Perry T."/>
            <person name="Mohammed Al Balushi A."/>
            <person name="Livingstone P."/>
        </authorList>
    </citation>
    <scope>NUCLEOTIDE SEQUENCE</scope>
    <source>
        <strain evidence="2">BRON_8</strain>
    </source>
</reference>
<dbReference type="Proteomes" id="UP001173223">
    <property type="component" value="Unassembled WGS sequence"/>
</dbReference>
<evidence type="ECO:0000259" key="1">
    <source>
        <dbReference type="Pfam" id="PF01610"/>
    </source>
</evidence>
<gene>
    <name evidence="2" type="ORF">MWG07_12610</name>
</gene>
<feature type="domain" description="Transposase IS204/IS1001/IS1096/IS1165 DDE" evidence="1">
    <location>
        <begin position="3"/>
        <end position="87"/>
    </location>
</feature>
<organism evidence="2 3">
    <name type="scientific">Fusobacterium necrophorum</name>
    <dbReference type="NCBI Taxonomy" id="859"/>
    <lineage>
        <taxon>Bacteria</taxon>
        <taxon>Fusobacteriati</taxon>
        <taxon>Fusobacteriota</taxon>
        <taxon>Fusobacteriia</taxon>
        <taxon>Fusobacteriales</taxon>
        <taxon>Fusobacteriaceae</taxon>
        <taxon>Fusobacterium</taxon>
    </lineage>
</organism>
<dbReference type="InterPro" id="IPR002560">
    <property type="entry name" value="Transposase_DDE"/>
</dbReference>
<dbReference type="PANTHER" id="PTHR33498">
    <property type="entry name" value="TRANSPOSASE FOR INSERTION SEQUENCE ELEMENT IS1557"/>
    <property type="match status" value="1"/>
</dbReference>
<reference evidence="2" key="2">
    <citation type="submission" date="2022-04" db="EMBL/GenBank/DDBJ databases">
        <authorList>
            <person name="Livingstone P.G."/>
        </authorList>
    </citation>
    <scope>NUCLEOTIDE SEQUENCE</scope>
    <source>
        <strain evidence="2">BRON_8</strain>
    </source>
</reference>
<protein>
    <submittedName>
        <fullName evidence="2">Transposase</fullName>
    </submittedName>
</protein>
<dbReference type="PANTHER" id="PTHR33498:SF1">
    <property type="entry name" value="TRANSPOSASE FOR INSERTION SEQUENCE ELEMENT IS1557"/>
    <property type="match status" value="1"/>
</dbReference>
<evidence type="ECO:0000313" key="2">
    <source>
        <dbReference type="EMBL" id="MDK4513084.1"/>
    </source>
</evidence>
<feature type="non-terminal residue" evidence="2">
    <location>
        <position position="1"/>
    </location>
</feature>
<dbReference type="Pfam" id="PF01610">
    <property type="entry name" value="DDE_Tnp_ISL3"/>
    <property type="match status" value="1"/>
</dbReference>
<name>A0AAW6WJ21_9FUSO</name>
<dbReference type="InterPro" id="IPR047951">
    <property type="entry name" value="Transpos_ISL3"/>
</dbReference>
<sequence>SYQARSQVKYIVMDMYSPYIQLAKRCFPKANIVLDTFHIVQLVNRAFNQTRIREMNQEKTKNPKLYRMLKRDWKLYLQDFLTLSESRKYC</sequence>
<feature type="non-terminal residue" evidence="2">
    <location>
        <position position="90"/>
    </location>
</feature>
<dbReference type="AlphaFoldDB" id="A0AAW6WJ21"/>
<proteinExistence type="predicted"/>
<comment type="caution">
    <text evidence="2">The sequence shown here is derived from an EMBL/GenBank/DDBJ whole genome shotgun (WGS) entry which is preliminary data.</text>
</comment>
<keyword evidence="3" id="KW-1185">Reference proteome</keyword>
<dbReference type="EMBL" id="JAMGTK010000067">
    <property type="protein sequence ID" value="MDK4513084.1"/>
    <property type="molecule type" value="Genomic_DNA"/>
</dbReference>